<proteinExistence type="predicted"/>
<dbReference type="RefSeq" id="WP_111730605.1">
    <property type="nucleotide sequence ID" value="NZ_QHKO01000007.1"/>
</dbReference>
<evidence type="ECO:0000313" key="1">
    <source>
        <dbReference type="EMBL" id="RAL20874.1"/>
    </source>
</evidence>
<dbReference type="OrthoDB" id="5511963at2"/>
<sequence>MSTIRVMYKLRCRPDDLLALRQAWRDVVQAHARQGHQTLESVFLVDAPPAEGPAPQAPPEFIVATAISRWQSRQAWQAQRTDEADPQAYARFRSLCTVEERQVFEELDLLIQGQPAT</sequence>
<dbReference type="AlphaFoldDB" id="A0A328C4E9"/>
<gene>
    <name evidence="1" type="ORF">DL240_14415</name>
</gene>
<protein>
    <recommendedName>
        <fullName evidence="3">ABM domain-containing protein</fullName>
    </recommendedName>
</protein>
<reference evidence="1 2" key="1">
    <citation type="submission" date="2018-05" db="EMBL/GenBank/DDBJ databases">
        <title>Lujinxingia marina gen. nov. sp. nov., a new facultative anaerobic member of the class Deltaproteobacteria, and proposal of Lujinxingaceae fam. nov.</title>
        <authorList>
            <person name="Li C.-M."/>
        </authorList>
    </citation>
    <scope>NUCLEOTIDE SEQUENCE [LARGE SCALE GENOMIC DNA]</scope>
    <source>
        <strain evidence="1 2">B210</strain>
    </source>
</reference>
<dbReference type="Proteomes" id="UP000249169">
    <property type="component" value="Unassembled WGS sequence"/>
</dbReference>
<evidence type="ECO:0000313" key="2">
    <source>
        <dbReference type="Proteomes" id="UP000249169"/>
    </source>
</evidence>
<organism evidence="1 2">
    <name type="scientific">Lujinxingia litoralis</name>
    <dbReference type="NCBI Taxonomy" id="2211119"/>
    <lineage>
        <taxon>Bacteria</taxon>
        <taxon>Deltaproteobacteria</taxon>
        <taxon>Bradymonadales</taxon>
        <taxon>Lujinxingiaceae</taxon>
        <taxon>Lujinxingia</taxon>
    </lineage>
</organism>
<comment type="caution">
    <text evidence="1">The sequence shown here is derived from an EMBL/GenBank/DDBJ whole genome shotgun (WGS) entry which is preliminary data.</text>
</comment>
<dbReference type="EMBL" id="QHKO01000007">
    <property type="protein sequence ID" value="RAL20874.1"/>
    <property type="molecule type" value="Genomic_DNA"/>
</dbReference>
<name>A0A328C4E9_9DELT</name>
<evidence type="ECO:0008006" key="3">
    <source>
        <dbReference type="Google" id="ProtNLM"/>
    </source>
</evidence>
<accession>A0A328C4E9</accession>
<keyword evidence="2" id="KW-1185">Reference proteome</keyword>